<sequence length="172" mass="19792">MMTFFIAQELWQLVENGFAETTADVRVLRKKDAKAMLVLQQAVAELIFSPIVGATRSRQAWAIPRQEFHRYVRLTVEKLQTLHKEFETISMKAHEEKINRSTEKNFEHAFQSKVEVSNKEKHGEGFSGQSNQEKAEVKVAIVVEEEVEEGQIRGIKIMSMKWRITTGSKSIL</sequence>
<accession>A0A1Q3D885</accession>
<dbReference type="AlphaFoldDB" id="A0A1Q3D885"/>
<protein>
    <submittedName>
        <fullName evidence="1">Uncharacterized protein</fullName>
    </submittedName>
</protein>
<dbReference type="EMBL" id="BDDD01005029">
    <property type="protein sequence ID" value="GAV88680.1"/>
    <property type="molecule type" value="Genomic_DNA"/>
</dbReference>
<dbReference type="OrthoDB" id="8063676at2759"/>
<evidence type="ECO:0000313" key="2">
    <source>
        <dbReference type="Proteomes" id="UP000187406"/>
    </source>
</evidence>
<reference evidence="2" key="1">
    <citation type="submission" date="2016-04" db="EMBL/GenBank/DDBJ databases">
        <title>Cephalotus genome sequencing.</title>
        <authorList>
            <person name="Fukushima K."/>
            <person name="Hasebe M."/>
            <person name="Fang X."/>
        </authorList>
    </citation>
    <scope>NUCLEOTIDE SEQUENCE [LARGE SCALE GENOMIC DNA]</scope>
    <source>
        <strain evidence="2">cv. St1</strain>
    </source>
</reference>
<gene>
    <name evidence="1" type="ORF">CFOL_v3_32102</name>
</gene>
<keyword evidence="2" id="KW-1185">Reference proteome</keyword>
<dbReference type="Pfam" id="PF14223">
    <property type="entry name" value="Retrotran_gag_2"/>
    <property type="match status" value="1"/>
</dbReference>
<dbReference type="Proteomes" id="UP000187406">
    <property type="component" value="Unassembled WGS sequence"/>
</dbReference>
<proteinExistence type="predicted"/>
<organism evidence="1 2">
    <name type="scientific">Cephalotus follicularis</name>
    <name type="common">Albany pitcher plant</name>
    <dbReference type="NCBI Taxonomy" id="3775"/>
    <lineage>
        <taxon>Eukaryota</taxon>
        <taxon>Viridiplantae</taxon>
        <taxon>Streptophyta</taxon>
        <taxon>Embryophyta</taxon>
        <taxon>Tracheophyta</taxon>
        <taxon>Spermatophyta</taxon>
        <taxon>Magnoliopsida</taxon>
        <taxon>eudicotyledons</taxon>
        <taxon>Gunneridae</taxon>
        <taxon>Pentapetalae</taxon>
        <taxon>rosids</taxon>
        <taxon>fabids</taxon>
        <taxon>Oxalidales</taxon>
        <taxon>Cephalotaceae</taxon>
        <taxon>Cephalotus</taxon>
    </lineage>
</organism>
<comment type="caution">
    <text evidence="1">The sequence shown here is derived from an EMBL/GenBank/DDBJ whole genome shotgun (WGS) entry which is preliminary data.</text>
</comment>
<dbReference type="InParanoid" id="A0A1Q3D885"/>
<name>A0A1Q3D885_CEPFO</name>
<evidence type="ECO:0000313" key="1">
    <source>
        <dbReference type="EMBL" id="GAV88680.1"/>
    </source>
</evidence>